<keyword evidence="3" id="KW-1185">Reference proteome</keyword>
<evidence type="ECO:0000256" key="1">
    <source>
        <dbReference type="SAM" id="Phobius"/>
    </source>
</evidence>
<proteinExistence type="predicted"/>
<keyword evidence="1" id="KW-0812">Transmembrane</keyword>
<organism evidence="2 3">
    <name type="scientific">Pararobbsia silviterrae</name>
    <dbReference type="NCBI Taxonomy" id="1792498"/>
    <lineage>
        <taxon>Bacteria</taxon>
        <taxon>Pseudomonadati</taxon>
        <taxon>Pseudomonadota</taxon>
        <taxon>Betaproteobacteria</taxon>
        <taxon>Burkholderiales</taxon>
        <taxon>Burkholderiaceae</taxon>
        <taxon>Pararobbsia</taxon>
    </lineage>
</organism>
<comment type="caution">
    <text evidence="2">The sequence shown here is derived from an EMBL/GenBank/DDBJ whole genome shotgun (WGS) entry which is preliminary data.</text>
</comment>
<evidence type="ECO:0000313" key="3">
    <source>
        <dbReference type="Proteomes" id="UP000270342"/>
    </source>
</evidence>
<accession>A0A494X2Y3</accession>
<name>A0A494X2Y3_9BURK</name>
<sequence>MVARVLGEIGLEHAMQAGAVIGAAGGLVSLSAILGGIVLVRPQMPTRSLMYMLGACTSLGVAVGSVAGAMFGRLGWQQIEDIVHPRG</sequence>
<keyword evidence="1" id="KW-0472">Membrane</keyword>
<evidence type="ECO:0000313" key="2">
    <source>
        <dbReference type="EMBL" id="RKP45058.1"/>
    </source>
</evidence>
<keyword evidence="1" id="KW-1133">Transmembrane helix</keyword>
<gene>
    <name evidence="2" type="ORF">D7S86_26870</name>
</gene>
<feature type="transmembrane region" description="Helical" evidence="1">
    <location>
        <begin position="20"/>
        <end position="40"/>
    </location>
</feature>
<dbReference type="Proteomes" id="UP000270342">
    <property type="component" value="Unassembled WGS sequence"/>
</dbReference>
<dbReference type="AlphaFoldDB" id="A0A494X2Y3"/>
<dbReference type="EMBL" id="RBZU01000018">
    <property type="protein sequence ID" value="RKP45058.1"/>
    <property type="molecule type" value="Genomic_DNA"/>
</dbReference>
<reference evidence="2 3" key="1">
    <citation type="submission" date="2018-10" db="EMBL/GenBank/DDBJ databases">
        <title>Robbsia sp. DHC34, isolated from soil.</title>
        <authorList>
            <person name="Gao Z.-H."/>
            <person name="Qiu L.-H."/>
        </authorList>
    </citation>
    <scope>NUCLEOTIDE SEQUENCE [LARGE SCALE GENOMIC DNA]</scope>
    <source>
        <strain evidence="2 3">DHC34</strain>
    </source>
</reference>
<feature type="transmembrane region" description="Helical" evidence="1">
    <location>
        <begin position="49"/>
        <end position="71"/>
    </location>
</feature>
<protein>
    <submittedName>
        <fullName evidence="2">Uncharacterized protein</fullName>
    </submittedName>
</protein>